<sequence length="109" mass="12504">NHFRILIVGRSDAGKTTTLQRVCAITEHPKSLMGRGKRCDKIPYLRLLADTSQQEERSIENELVFGTNSGVIFHDSCKFKSGSVDELTTLRQTGQHVRSMPCHFRRRRF</sequence>
<evidence type="ECO:0008006" key="3">
    <source>
        <dbReference type="Google" id="ProtNLM"/>
    </source>
</evidence>
<accession>A0A0C3DKG2</accession>
<dbReference type="InParanoid" id="A0A0C3DKG2"/>
<feature type="non-terminal residue" evidence="1">
    <location>
        <position position="1"/>
    </location>
</feature>
<keyword evidence="2" id="KW-1185">Reference proteome</keyword>
<dbReference type="SUPFAM" id="SSF52540">
    <property type="entry name" value="P-loop containing nucleoside triphosphate hydrolases"/>
    <property type="match status" value="1"/>
</dbReference>
<name>A0A0C3DKG2_9AGAM</name>
<reference evidence="1 2" key="1">
    <citation type="submission" date="2014-04" db="EMBL/GenBank/DDBJ databases">
        <authorList>
            <consortium name="DOE Joint Genome Institute"/>
            <person name="Kuo A."/>
            <person name="Kohler A."/>
            <person name="Nagy L.G."/>
            <person name="Floudas D."/>
            <person name="Copeland A."/>
            <person name="Barry K.W."/>
            <person name="Cichocki N."/>
            <person name="Veneault-Fourrey C."/>
            <person name="LaButti K."/>
            <person name="Lindquist E.A."/>
            <person name="Lipzen A."/>
            <person name="Lundell T."/>
            <person name="Morin E."/>
            <person name="Murat C."/>
            <person name="Sun H."/>
            <person name="Tunlid A."/>
            <person name="Henrissat B."/>
            <person name="Grigoriev I.V."/>
            <person name="Hibbett D.S."/>
            <person name="Martin F."/>
            <person name="Nordberg H.P."/>
            <person name="Cantor M.N."/>
            <person name="Hua S.X."/>
        </authorList>
    </citation>
    <scope>NUCLEOTIDE SEQUENCE [LARGE SCALE GENOMIC DNA]</scope>
    <source>
        <strain evidence="1 2">Foug A</strain>
    </source>
</reference>
<evidence type="ECO:0000313" key="1">
    <source>
        <dbReference type="EMBL" id="KIM56551.1"/>
    </source>
</evidence>
<reference evidence="2" key="2">
    <citation type="submission" date="2015-01" db="EMBL/GenBank/DDBJ databases">
        <title>Evolutionary Origins and Diversification of the Mycorrhizal Mutualists.</title>
        <authorList>
            <consortium name="DOE Joint Genome Institute"/>
            <consortium name="Mycorrhizal Genomics Consortium"/>
            <person name="Kohler A."/>
            <person name="Kuo A."/>
            <person name="Nagy L.G."/>
            <person name="Floudas D."/>
            <person name="Copeland A."/>
            <person name="Barry K.W."/>
            <person name="Cichocki N."/>
            <person name="Veneault-Fourrey C."/>
            <person name="LaButti K."/>
            <person name="Lindquist E.A."/>
            <person name="Lipzen A."/>
            <person name="Lundell T."/>
            <person name="Morin E."/>
            <person name="Murat C."/>
            <person name="Riley R."/>
            <person name="Ohm R."/>
            <person name="Sun H."/>
            <person name="Tunlid A."/>
            <person name="Henrissat B."/>
            <person name="Grigoriev I.V."/>
            <person name="Hibbett D.S."/>
            <person name="Martin F."/>
        </authorList>
    </citation>
    <scope>NUCLEOTIDE SEQUENCE [LARGE SCALE GENOMIC DNA]</scope>
    <source>
        <strain evidence="2">Foug A</strain>
    </source>
</reference>
<protein>
    <recommendedName>
        <fullName evidence="3">G domain-containing protein</fullName>
    </recommendedName>
</protein>
<dbReference type="AlphaFoldDB" id="A0A0C3DKG2"/>
<evidence type="ECO:0000313" key="2">
    <source>
        <dbReference type="Proteomes" id="UP000053989"/>
    </source>
</evidence>
<dbReference type="InterPro" id="IPR027417">
    <property type="entry name" value="P-loop_NTPase"/>
</dbReference>
<proteinExistence type="predicted"/>
<organism evidence="1 2">
    <name type="scientific">Scleroderma citrinum Foug A</name>
    <dbReference type="NCBI Taxonomy" id="1036808"/>
    <lineage>
        <taxon>Eukaryota</taxon>
        <taxon>Fungi</taxon>
        <taxon>Dikarya</taxon>
        <taxon>Basidiomycota</taxon>
        <taxon>Agaricomycotina</taxon>
        <taxon>Agaricomycetes</taxon>
        <taxon>Agaricomycetidae</taxon>
        <taxon>Boletales</taxon>
        <taxon>Sclerodermatineae</taxon>
        <taxon>Sclerodermataceae</taxon>
        <taxon>Scleroderma</taxon>
    </lineage>
</organism>
<gene>
    <name evidence="1" type="ORF">SCLCIDRAFT_132297</name>
</gene>
<dbReference type="Proteomes" id="UP000053989">
    <property type="component" value="Unassembled WGS sequence"/>
</dbReference>
<dbReference type="HOGENOM" id="CLU_023805_5_2_1"/>
<dbReference type="EMBL" id="KN822114">
    <property type="protein sequence ID" value="KIM56551.1"/>
    <property type="molecule type" value="Genomic_DNA"/>
</dbReference>